<reference evidence="3 4" key="1">
    <citation type="journal article" date="2023" name="bioRxiv">
        <title>High-quality genome assemblies of four members of thePodospora anserinaspecies complex.</title>
        <authorList>
            <person name="Ament-Velasquez S.L."/>
            <person name="Vogan A.A."/>
            <person name="Wallerman O."/>
            <person name="Hartmann F."/>
            <person name="Gautier V."/>
            <person name="Silar P."/>
            <person name="Giraud T."/>
            <person name="Johannesson H."/>
        </authorList>
    </citation>
    <scope>NUCLEOTIDE SEQUENCE [LARGE SCALE GENOMIC DNA]</scope>
    <source>
        <strain evidence="3 4">CBS 112042</strain>
    </source>
</reference>
<dbReference type="Gene3D" id="3.90.79.10">
    <property type="entry name" value="Nucleoside Triphosphate Pyrophosphohydrolase"/>
    <property type="match status" value="1"/>
</dbReference>
<name>A0ABR0FZX7_9PEZI</name>
<accession>A0ABR0FZX7</accession>
<dbReference type="InterPro" id="IPR000086">
    <property type="entry name" value="NUDIX_hydrolase_dom"/>
</dbReference>
<dbReference type="Proteomes" id="UP001322138">
    <property type="component" value="Unassembled WGS sequence"/>
</dbReference>
<gene>
    <name evidence="3" type="ORF">QC761_0017060</name>
</gene>
<dbReference type="Pfam" id="PF00293">
    <property type="entry name" value="NUDIX"/>
    <property type="match status" value="1"/>
</dbReference>
<organism evidence="3 4">
    <name type="scientific">Podospora bellae-mahoneyi</name>
    <dbReference type="NCBI Taxonomy" id="2093777"/>
    <lineage>
        <taxon>Eukaryota</taxon>
        <taxon>Fungi</taxon>
        <taxon>Dikarya</taxon>
        <taxon>Ascomycota</taxon>
        <taxon>Pezizomycotina</taxon>
        <taxon>Sordariomycetes</taxon>
        <taxon>Sordariomycetidae</taxon>
        <taxon>Sordariales</taxon>
        <taxon>Podosporaceae</taxon>
        <taxon>Podospora</taxon>
    </lineage>
</organism>
<keyword evidence="4" id="KW-1185">Reference proteome</keyword>
<dbReference type="PROSITE" id="PS51462">
    <property type="entry name" value="NUDIX"/>
    <property type="match status" value="1"/>
</dbReference>
<evidence type="ECO:0000313" key="3">
    <source>
        <dbReference type="EMBL" id="KAK4649022.1"/>
    </source>
</evidence>
<dbReference type="InterPro" id="IPR015797">
    <property type="entry name" value="NUDIX_hydrolase-like_dom_sf"/>
</dbReference>
<dbReference type="EMBL" id="JAFFGZ010000001">
    <property type="protein sequence ID" value="KAK4649022.1"/>
    <property type="molecule type" value="Genomic_DNA"/>
</dbReference>
<dbReference type="GeneID" id="87891108"/>
<dbReference type="RefSeq" id="XP_062737997.1">
    <property type="nucleotide sequence ID" value="XM_062872030.1"/>
</dbReference>
<dbReference type="PANTHER" id="PTHR11839">
    <property type="entry name" value="UDP/ADP-SUGAR PYROPHOSPHATASE"/>
    <property type="match status" value="1"/>
</dbReference>
<feature type="domain" description="Nudix hydrolase" evidence="2">
    <location>
        <begin position="62"/>
        <end position="208"/>
    </location>
</feature>
<keyword evidence="1" id="KW-0378">Hydrolase</keyword>
<proteinExistence type="predicted"/>
<dbReference type="SUPFAM" id="SSF55811">
    <property type="entry name" value="Nudix"/>
    <property type="match status" value="1"/>
</dbReference>
<dbReference type="PANTHER" id="PTHR11839:SF1">
    <property type="entry name" value="ADP-SUGAR PYROPHOSPHATASE"/>
    <property type="match status" value="1"/>
</dbReference>
<protein>
    <recommendedName>
        <fullName evidence="2">Nudix hydrolase domain-containing protein</fullName>
    </recommendedName>
</protein>
<evidence type="ECO:0000256" key="1">
    <source>
        <dbReference type="ARBA" id="ARBA00022801"/>
    </source>
</evidence>
<comment type="caution">
    <text evidence="3">The sequence shown here is derived from an EMBL/GenBank/DDBJ whole genome shotgun (WGS) entry which is preliminary data.</text>
</comment>
<sequence length="221" mass="25098">MASSATPATPTLPKSSSPYIKDKKPIACGKYQGLGVLTYIDPRDKDEVIRERDFVFLRNYPDLHQPVGMLVPNIYRDSRGRWCTILVQQFRPQYEADTIEFPAGFVSRRRAETAEQTAVRELEEETTKTGSVIGPASPPLTSEPVPIAAKLSAVFICARDKDGEEEGQQRLDKGEFTVEWEVPLRELETKLNELRDQHDVVVDPRVWMFAMGIRYAQELEL</sequence>
<evidence type="ECO:0000259" key="2">
    <source>
        <dbReference type="PROSITE" id="PS51462"/>
    </source>
</evidence>
<evidence type="ECO:0000313" key="4">
    <source>
        <dbReference type="Proteomes" id="UP001322138"/>
    </source>
</evidence>